<name>A0AAD9CPZ2_DISEL</name>
<dbReference type="Proteomes" id="UP001228049">
    <property type="component" value="Unassembled WGS sequence"/>
</dbReference>
<comment type="caution">
    <text evidence="1">The sequence shown here is derived from an EMBL/GenBank/DDBJ whole genome shotgun (WGS) entry which is preliminary data.</text>
</comment>
<organism evidence="1 2">
    <name type="scientific">Dissostichus eleginoides</name>
    <name type="common">Patagonian toothfish</name>
    <name type="synonym">Dissostichus amissus</name>
    <dbReference type="NCBI Taxonomy" id="100907"/>
    <lineage>
        <taxon>Eukaryota</taxon>
        <taxon>Metazoa</taxon>
        <taxon>Chordata</taxon>
        <taxon>Craniata</taxon>
        <taxon>Vertebrata</taxon>
        <taxon>Euteleostomi</taxon>
        <taxon>Actinopterygii</taxon>
        <taxon>Neopterygii</taxon>
        <taxon>Teleostei</taxon>
        <taxon>Neoteleostei</taxon>
        <taxon>Acanthomorphata</taxon>
        <taxon>Eupercaria</taxon>
        <taxon>Perciformes</taxon>
        <taxon>Notothenioidei</taxon>
        <taxon>Nototheniidae</taxon>
        <taxon>Dissostichus</taxon>
    </lineage>
</organism>
<gene>
    <name evidence="1" type="ORF">KUDE01_012569</name>
</gene>
<evidence type="ECO:0000313" key="1">
    <source>
        <dbReference type="EMBL" id="KAK1905387.1"/>
    </source>
</evidence>
<accession>A0AAD9CPZ2</accession>
<protein>
    <submittedName>
        <fullName evidence="1">Endophilin-B2</fullName>
    </submittedName>
</protein>
<evidence type="ECO:0000313" key="2">
    <source>
        <dbReference type="Proteomes" id="UP001228049"/>
    </source>
</evidence>
<sequence length="124" mass="13589">MVDVQCKGVSARPQIRTPFFMMSSQTWCCISVQAAAVLLKPLSDWLWTSQVKRSKGHCGPQAACRTSSCHRRVLVSLDLTVLLSPSSHAAPAFQETRPRNYVLSASASAVRVHHKLQGLSPSRS</sequence>
<reference evidence="1" key="1">
    <citation type="submission" date="2023-04" db="EMBL/GenBank/DDBJ databases">
        <title>Chromosome-level genome of Chaenocephalus aceratus.</title>
        <authorList>
            <person name="Park H."/>
        </authorList>
    </citation>
    <scope>NUCLEOTIDE SEQUENCE</scope>
    <source>
        <strain evidence="1">DE</strain>
        <tissue evidence="1">Muscle</tissue>
    </source>
</reference>
<keyword evidence="2" id="KW-1185">Reference proteome</keyword>
<dbReference type="EMBL" id="JASDAP010000003">
    <property type="protein sequence ID" value="KAK1905387.1"/>
    <property type="molecule type" value="Genomic_DNA"/>
</dbReference>
<proteinExistence type="predicted"/>
<dbReference type="AlphaFoldDB" id="A0AAD9CPZ2"/>